<dbReference type="Pfam" id="PF00015">
    <property type="entry name" value="MCPsignal"/>
    <property type="match status" value="1"/>
</dbReference>
<evidence type="ECO:0008006" key="12">
    <source>
        <dbReference type="Google" id="ProtNLM"/>
    </source>
</evidence>
<dbReference type="Proteomes" id="UP000185746">
    <property type="component" value="Chromosome"/>
</dbReference>
<keyword evidence="7" id="KW-0812">Transmembrane</keyword>
<keyword evidence="2" id="KW-1003">Cell membrane</keyword>
<dbReference type="InterPro" id="IPR003660">
    <property type="entry name" value="HAMP_dom"/>
</dbReference>
<reference evidence="10 11" key="1">
    <citation type="submission" date="2016-09" db="EMBL/GenBank/DDBJ databases">
        <title>Complete genome sequence of the Lysinibacillus sphaericus LMG 22257, a specie of Bacillus with ureolytic activity that can effectively biodeposit calcium carbonate.</title>
        <authorList>
            <person name="Yan W."/>
        </authorList>
    </citation>
    <scope>NUCLEOTIDE SEQUENCE [LARGE SCALE GENOMIC DNA]</scope>
    <source>
        <strain evidence="10 11">LMG 22257</strain>
    </source>
</reference>
<feature type="transmembrane region" description="Helical" evidence="7">
    <location>
        <begin position="178"/>
        <end position="200"/>
    </location>
</feature>
<evidence type="ECO:0000256" key="2">
    <source>
        <dbReference type="ARBA" id="ARBA00022475"/>
    </source>
</evidence>
<dbReference type="Gene3D" id="1.10.287.950">
    <property type="entry name" value="Methyl-accepting chemotaxis protein"/>
    <property type="match status" value="1"/>
</dbReference>
<proteinExistence type="inferred from homology"/>
<evidence type="ECO:0000256" key="6">
    <source>
        <dbReference type="PROSITE-ProRule" id="PRU00284"/>
    </source>
</evidence>
<dbReference type="RefSeq" id="WP_075527134.1">
    <property type="nucleotide sequence ID" value="NZ_CP017560.1"/>
</dbReference>
<name>A0A1D8JE79_9BACL</name>
<dbReference type="SMART" id="SM00304">
    <property type="entry name" value="HAMP"/>
    <property type="match status" value="1"/>
</dbReference>
<protein>
    <recommendedName>
        <fullName evidence="12">Methyl-accepting chemotaxis protein</fullName>
    </recommendedName>
</protein>
<keyword evidence="4 6" id="KW-0807">Transducer</keyword>
<evidence type="ECO:0000256" key="4">
    <source>
        <dbReference type="ARBA" id="ARBA00023224"/>
    </source>
</evidence>
<keyword evidence="7" id="KW-1133">Transmembrane helix</keyword>
<evidence type="ECO:0000259" key="8">
    <source>
        <dbReference type="PROSITE" id="PS50111"/>
    </source>
</evidence>
<dbReference type="GO" id="GO:0007165">
    <property type="term" value="P:signal transduction"/>
    <property type="evidence" value="ECO:0007669"/>
    <property type="project" value="UniProtKB-KW"/>
</dbReference>
<dbReference type="SUPFAM" id="SSF58104">
    <property type="entry name" value="Methyl-accepting chemotaxis protein (MCP) signaling domain"/>
    <property type="match status" value="1"/>
</dbReference>
<feature type="domain" description="HAMP" evidence="9">
    <location>
        <begin position="201"/>
        <end position="254"/>
    </location>
</feature>
<evidence type="ECO:0000256" key="1">
    <source>
        <dbReference type="ARBA" id="ARBA00004236"/>
    </source>
</evidence>
<keyword evidence="3 7" id="KW-0472">Membrane</keyword>
<dbReference type="PROSITE" id="PS50885">
    <property type="entry name" value="HAMP"/>
    <property type="match status" value="1"/>
</dbReference>
<evidence type="ECO:0000256" key="5">
    <source>
        <dbReference type="ARBA" id="ARBA00029447"/>
    </source>
</evidence>
<dbReference type="SMART" id="SM00283">
    <property type="entry name" value="MA"/>
    <property type="match status" value="1"/>
</dbReference>
<dbReference type="Pfam" id="PF00672">
    <property type="entry name" value="HAMP"/>
    <property type="match status" value="1"/>
</dbReference>
<dbReference type="AlphaFoldDB" id="A0A1D8JE79"/>
<dbReference type="EMBL" id="CP017560">
    <property type="protein sequence ID" value="AOV07010.1"/>
    <property type="molecule type" value="Genomic_DNA"/>
</dbReference>
<dbReference type="PANTHER" id="PTHR32089:SF112">
    <property type="entry name" value="LYSOZYME-LIKE PROTEIN-RELATED"/>
    <property type="match status" value="1"/>
</dbReference>
<evidence type="ECO:0000313" key="10">
    <source>
        <dbReference type="EMBL" id="AOV07010.1"/>
    </source>
</evidence>
<accession>A0A1D8JE79</accession>
<comment type="subcellular location">
    <subcellularLocation>
        <location evidence="1">Cell membrane</location>
    </subcellularLocation>
</comment>
<dbReference type="Gene3D" id="6.10.340.10">
    <property type="match status" value="1"/>
</dbReference>
<dbReference type="KEGG" id="surl:BI350_05110"/>
<feature type="domain" description="Methyl-accepting transducer" evidence="8">
    <location>
        <begin position="273"/>
        <end position="530"/>
    </location>
</feature>
<organism evidence="10 11">
    <name type="scientific">Sporosarcina ureilytica</name>
    <dbReference type="NCBI Taxonomy" id="298596"/>
    <lineage>
        <taxon>Bacteria</taxon>
        <taxon>Bacillati</taxon>
        <taxon>Bacillota</taxon>
        <taxon>Bacilli</taxon>
        <taxon>Bacillales</taxon>
        <taxon>Caryophanaceae</taxon>
        <taxon>Sporosarcina</taxon>
    </lineage>
</organism>
<dbReference type="CDD" id="cd11386">
    <property type="entry name" value="MCP_signal"/>
    <property type="match status" value="1"/>
</dbReference>
<evidence type="ECO:0000259" key="9">
    <source>
        <dbReference type="PROSITE" id="PS50885"/>
    </source>
</evidence>
<gene>
    <name evidence="10" type="ORF">BI350_05110</name>
</gene>
<evidence type="ECO:0000256" key="3">
    <source>
        <dbReference type="ARBA" id="ARBA00023136"/>
    </source>
</evidence>
<dbReference type="PANTHER" id="PTHR32089">
    <property type="entry name" value="METHYL-ACCEPTING CHEMOTAXIS PROTEIN MCPB"/>
    <property type="match status" value="1"/>
</dbReference>
<dbReference type="CDD" id="cd06225">
    <property type="entry name" value="HAMP"/>
    <property type="match status" value="1"/>
</dbReference>
<dbReference type="GO" id="GO:0005886">
    <property type="term" value="C:plasma membrane"/>
    <property type="evidence" value="ECO:0007669"/>
    <property type="project" value="UniProtKB-SubCell"/>
</dbReference>
<comment type="similarity">
    <text evidence="5">Belongs to the methyl-accepting chemotaxis (MCP) protein family.</text>
</comment>
<evidence type="ECO:0000256" key="7">
    <source>
        <dbReference type="SAM" id="Phobius"/>
    </source>
</evidence>
<sequence length="568" mass="62448">MKTLRAQIMLGFGAVMLLVAILAGNAIIGINSLVNYSEEMSEEQLPILIADSRLTYNIAERIALSRGYMLTLDEQYIEDFNRLTESSIELQEELVQRVNNEEVNELINRSNEWRTVLTDQLFPAIKAGDEEEALRIDSEIAEPMANELLRDFNAMTSNRQNFMLVEGIERAGEGKSTALFNLIITIAVLVLGLGVSYFMARSISRPVMAVSERMERMADGIFNDEPLETRRKDEVGQQVHSINKMRERIQETLRGTLAMSRELNSSSGNLTGATATVNDSSNQIAATMEQLAAGSEAQAHTASNMAEMVGAFFEDVQQTNRAGSEVSDAADQVLARTGDGNDMMTSSVEQMNEIYRVVNDSVEQIQRLDNQTKEISELVTVISEIAEQTNLLALNAAIEAARAGEQGKGFAVVAEEVKKLAEQVADSINEITSIVDRVQQGSSTAVQSLESGYQSVRDGKDKVLETRTVFEDITNLVTNMNKLTDEMSKNLDHIEEIGEQLTTGVTEVASIAEESAAGVQETTASVEQTTFQIETINAGAEELANLATNLEESVNQFTIENEIKRTRA</sequence>
<keyword evidence="11" id="KW-1185">Reference proteome</keyword>
<evidence type="ECO:0000313" key="11">
    <source>
        <dbReference type="Proteomes" id="UP000185746"/>
    </source>
</evidence>
<dbReference type="PROSITE" id="PS50111">
    <property type="entry name" value="CHEMOTAXIS_TRANSDUC_2"/>
    <property type="match status" value="1"/>
</dbReference>
<dbReference type="InterPro" id="IPR004089">
    <property type="entry name" value="MCPsignal_dom"/>
</dbReference>